<accession>A0A7W5AHR4</accession>
<feature type="region of interest" description="Disordered" evidence="1">
    <location>
        <begin position="217"/>
        <end position="241"/>
    </location>
</feature>
<evidence type="ECO:0000256" key="1">
    <source>
        <dbReference type="SAM" id="MobiDB-lite"/>
    </source>
</evidence>
<dbReference type="RefSeq" id="WP_183221770.1">
    <property type="nucleotide sequence ID" value="NZ_BMPW01000007.1"/>
</dbReference>
<evidence type="ECO:0000313" key="2">
    <source>
        <dbReference type="EMBL" id="MBB3096305.1"/>
    </source>
</evidence>
<comment type="caution">
    <text evidence="2">The sequence shown here is derived from an EMBL/GenBank/DDBJ whole genome shotgun (WGS) entry which is preliminary data.</text>
</comment>
<evidence type="ECO:0000313" key="3">
    <source>
        <dbReference type="Proteomes" id="UP000590749"/>
    </source>
</evidence>
<name>A0A7W5AHR4_9ACTN</name>
<proteinExistence type="predicted"/>
<gene>
    <name evidence="2" type="ORF">FHR83_003975</name>
</gene>
<reference evidence="2 3" key="1">
    <citation type="submission" date="2020-08" db="EMBL/GenBank/DDBJ databases">
        <title>Genomic Encyclopedia of Type Strains, Phase III (KMG-III): the genomes of soil and plant-associated and newly described type strains.</title>
        <authorList>
            <person name="Whitman W."/>
        </authorList>
    </citation>
    <scope>NUCLEOTIDE SEQUENCE [LARGE SCALE GENOMIC DNA]</scope>
    <source>
        <strain evidence="2 3">CECT 3287</strain>
    </source>
</reference>
<dbReference type="Proteomes" id="UP000590749">
    <property type="component" value="Unassembled WGS sequence"/>
</dbReference>
<dbReference type="InterPro" id="IPR000415">
    <property type="entry name" value="Nitroreductase-like"/>
</dbReference>
<protein>
    <recommendedName>
        <fullName evidence="4">Nitroreductase family protein</fullName>
    </recommendedName>
</protein>
<dbReference type="Gene3D" id="3.40.109.10">
    <property type="entry name" value="NADH Oxidase"/>
    <property type="match status" value="1"/>
</dbReference>
<organism evidence="2 3">
    <name type="scientific">Actinoplanes campanulatus</name>
    <dbReference type="NCBI Taxonomy" id="113559"/>
    <lineage>
        <taxon>Bacteria</taxon>
        <taxon>Bacillati</taxon>
        <taxon>Actinomycetota</taxon>
        <taxon>Actinomycetes</taxon>
        <taxon>Micromonosporales</taxon>
        <taxon>Micromonosporaceae</taxon>
        <taxon>Actinoplanes</taxon>
    </lineage>
</organism>
<sequence>MTLTARGWRVTVARLPDAGEPALLARLHIDGPAPVGPATAGLARCIRLRPIGIRPVVGGLIEPPVLRIVGTAFASQHVRLAVLRPDQIFGLTMASAQVREPGSAEVQWHAELALWTCAGRIAGDTGNLRLPIARGDHDRTATFAVLHGPGDQGVDWLHAGEALSTGFLVATGFGVSVLPLSAPIEYAGARQRLRGVMPEIGVPYQLVRLGRYPAVGGDRPLDPTSSWRRPRARPASGAHHE</sequence>
<keyword evidence="3" id="KW-1185">Reference proteome</keyword>
<dbReference type="AlphaFoldDB" id="A0A7W5AHR4"/>
<dbReference type="GO" id="GO:0016491">
    <property type="term" value="F:oxidoreductase activity"/>
    <property type="evidence" value="ECO:0007669"/>
    <property type="project" value="InterPro"/>
</dbReference>
<evidence type="ECO:0008006" key="4">
    <source>
        <dbReference type="Google" id="ProtNLM"/>
    </source>
</evidence>
<dbReference type="EMBL" id="JACHXF010000008">
    <property type="protein sequence ID" value="MBB3096305.1"/>
    <property type="molecule type" value="Genomic_DNA"/>
</dbReference>